<reference evidence="17" key="2">
    <citation type="submission" date="2025-09" db="UniProtKB">
        <authorList>
            <consortium name="Ensembl"/>
        </authorList>
    </citation>
    <scope>IDENTIFICATION</scope>
</reference>
<comment type="similarity">
    <text evidence="10">Belongs to the sal C2H2-type zinc-finger protein family.</text>
</comment>
<feature type="compositionally biased region" description="Acidic residues" evidence="15">
    <location>
        <begin position="566"/>
        <end position="586"/>
    </location>
</feature>
<feature type="region of interest" description="Disordered" evidence="15">
    <location>
        <begin position="192"/>
        <end position="215"/>
    </location>
</feature>
<evidence type="ECO:0000256" key="6">
    <source>
        <dbReference type="ARBA" id="ARBA00023015"/>
    </source>
</evidence>
<evidence type="ECO:0000256" key="9">
    <source>
        <dbReference type="ARBA" id="ARBA00023242"/>
    </source>
</evidence>
<feature type="compositionally biased region" description="Low complexity" evidence="15">
    <location>
        <begin position="551"/>
        <end position="563"/>
    </location>
</feature>
<sequence>MRPLQPLCVRLSPAPFCLSVRPRIPCTLCLSVCSLRPSVHPLHPLCLSVPCTFLSVRPRIPCTLCLSMSPCPSARVLHLSVCLSVPPLCPYVCLSIPPSPSATSAPAPEPAPGASHQPKAPLPVFSIKSEPVRTQVSGSPEVPKPTFFHLYHPFPGSARGPKAEPILAPAFPSTGLLAAQCLGAARGLEQATSPGLLRQKNGAGGTEPGLEEKPGGRHKCRFCAKVFGSDSALQIHLRSHTGERPYKCNVCGNRFTTRGNLKVHFHRHREKYPHVQMNPHPVPEHLDYVLTGAGLPYGMSVPPEKAEPGEEAAPPERKGLSATESLTLLSGTAAGGAAAAQTLPVFNKLVLMKAAEGRGKGDENTPPGREAEGARVPLGKLPSWALLANHFKAGSTGFPFPYVLEPLGASPSETSKLQQLVEKIDRQGASPGAGPAAPSASSPPSSSSGPNQCVICLRVLSCPRALRLHYGQHGGERPFKCKVCGRAFSTRGNLRAHFVGHKASPAARAQNSCPICQKKFTNAVSLQQHVRMHLGGQIPNGALLPEPPAAPGEGPRQPEGPAPQRDEEELSEEEEEEEEGSDEDSLDSSTEKALGGSEGASSPEEEAAPAHAKEEEDAGKLEVGGAADPSASPPGGGSPPPAVEGEGDPSTQKAEGGGDRAQEGEEEGAAGAGAEEPRASQAKDGVALACGVCKEGFPDGAALRKHALAAHHQVREPLLLPPTPPSLSPASLPARTSPICPCLYTGSPLRCNGLPCLSLSLWQVPLGSTAWSCSTARRGRRLVPEAPAAPGGAAKLQEFLARDVPTQLVGPLSFWNQYTAFIAGGGPGRQDLPGPPCHRHPLLLYCNPCTFWPSHRTQQGGPH</sequence>
<dbReference type="GO" id="GO:0000978">
    <property type="term" value="F:RNA polymerase II cis-regulatory region sequence-specific DNA binding"/>
    <property type="evidence" value="ECO:0007669"/>
    <property type="project" value="TreeGrafter"/>
</dbReference>
<keyword evidence="5" id="KW-0862">Zinc</keyword>
<dbReference type="InterPro" id="IPR013087">
    <property type="entry name" value="Znf_C2H2_type"/>
</dbReference>
<keyword evidence="7" id="KW-0238">DNA-binding</keyword>
<dbReference type="PANTHER" id="PTHR23233:SF15">
    <property type="entry name" value="SAL-LIKE PROTEIN 2"/>
    <property type="match status" value="1"/>
</dbReference>
<dbReference type="FunFam" id="3.30.160.60:FF:000574">
    <property type="entry name" value="sal-like protein 2 isoform X2"/>
    <property type="match status" value="1"/>
</dbReference>
<feature type="domain" description="C2H2-type" evidence="16">
    <location>
        <begin position="688"/>
        <end position="717"/>
    </location>
</feature>
<evidence type="ECO:0000256" key="5">
    <source>
        <dbReference type="ARBA" id="ARBA00022833"/>
    </source>
</evidence>
<evidence type="ECO:0000256" key="11">
    <source>
        <dbReference type="ARBA" id="ARBA00060142"/>
    </source>
</evidence>
<feature type="compositionally biased region" description="Basic and acidic residues" evidence="15">
    <location>
        <begin position="611"/>
        <end position="620"/>
    </location>
</feature>
<dbReference type="InterPro" id="IPR051565">
    <property type="entry name" value="Sal_C2H2-zinc-finger"/>
</dbReference>
<comment type="function">
    <text evidence="11">Probable transcription factor that plays a role in eye development before, during, and after optic fissure closure.</text>
</comment>
<dbReference type="GeneTree" id="ENSGT00940000162245"/>
<dbReference type="AlphaFoldDB" id="A0A674J0Q4"/>
<feature type="compositionally biased region" description="Basic and acidic residues" evidence="15">
    <location>
        <begin position="357"/>
        <end position="373"/>
    </location>
</feature>
<evidence type="ECO:0000256" key="3">
    <source>
        <dbReference type="ARBA" id="ARBA00022737"/>
    </source>
</evidence>
<keyword evidence="8" id="KW-0804">Transcription</keyword>
<evidence type="ECO:0000256" key="15">
    <source>
        <dbReference type="SAM" id="MobiDB-lite"/>
    </source>
</evidence>
<evidence type="ECO:0000256" key="4">
    <source>
        <dbReference type="ARBA" id="ARBA00022771"/>
    </source>
</evidence>
<feature type="region of interest" description="Disordered" evidence="15">
    <location>
        <begin position="427"/>
        <end position="448"/>
    </location>
</feature>
<evidence type="ECO:0000256" key="2">
    <source>
        <dbReference type="ARBA" id="ARBA00022723"/>
    </source>
</evidence>
<evidence type="ECO:0000256" key="14">
    <source>
        <dbReference type="PROSITE-ProRule" id="PRU00042"/>
    </source>
</evidence>
<organism evidence="17 18">
    <name type="scientific">Terrapene triunguis</name>
    <name type="common">Three-toed box turtle</name>
    <dbReference type="NCBI Taxonomy" id="2587831"/>
    <lineage>
        <taxon>Eukaryota</taxon>
        <taxon>Metazoa</taxon>
        <taxon>Chordata</taxon>
        <taxon>Craniata</taxon>
        <taxon>Vertebrata</taxon>
        <taxon>Euteleostomi</taxon>
        <taxon>Archelosauria</taxon>
        <taxon>Testudinata</taxon>
        <taxon>Testudines</taxon>
        <taxon>Cryptodira</taxon>
        <taxon>Durocryptodira</taxon>
        <taxon>Testudinoidea</taxon>
        <taxon>Emydidae</taxon>
        <taxon>Terrapene</taxon>
    </lineage>
</organism>
<feature type="region of interest" description="Disordered" evidence="15">
    <location>
        <begin position="537"/>
        <end position="681"/>
    </location>
</feature>
<proteinExistence type="inferred from homology"/>
<feature type="domain" description="C2H2-type" evidence="16">
    <location>
        <begin position="218"/>
        <end position="245"/>
    </location>
</feature>
<keyword evidence="9" id="KW-0539">Nucleus</keyword>
<comment type="subcellular location">
    <subcellularLocation>
        <location evidence="1">Nucleus</location>
    </subcellularLocation>
</comment>
<feature type="domain" description="C2H2-type" evidence="16">
    <location>
        <begin position="451"/>
        <end position="478"/>
    </location>
</feature>
<dbReference type="PANTHER" id="PTHR23233">
    <property type="entry name" value="SAL-LIKE PROTEIN"/>
    <property type="match status" value="1"/>
</dbReference>
<dbReference type="Pfam" id="PF00096">
    <property type="entry name" value="zf-C2H2"/>
    <property type="match status" value="3"/>
</dbReference>
<feature type="compositionally biased region" description="Low complexity" evidence="15">
    <location>
        <begin position="428"/>
        <end position="448"/>
    </location>
</feature>
<protein>
    <recommendedName>
        <fullName evidence="12">Sal-like protein 2</fullName>
    </recommendedName>
    <alternativeName>
        <fullName evidence="13">Zinc finger protein Spalt-2</fullName>
    </alternativeName>
</protein>
<dbReference type="PROSITE" id="PS50157">
    <property type="entry name" value="ZINC_FINGER_C2H2_2"/>
    <property type="match status" value="6"/>
</dbReference>
<evidence type="ECO:0000256" key="8">
    <source>
        <dbReference type="ARBA" id="ARBA00023163"/>
    </source>
</evidence>
<keyword evidence="3" id="KW-0677">Repeat</keyword>
<dbReference type="GO" id="GO:0048731">
    <property type="term" value="P:system development"/>
    <property type="evidence" value="ECO:0007669"/>
    <property type="project" value="UniProtKB-ARBA"/>
</dbReference>
<dbReference type="GO" id="GO:0005634">
    <property type="term" value="C:nucleus"/>
    <property type="evidence" value="ECO:0007669"/>
    <property type="project" value="UniProtKB-SubCell"/>
</dbReference>
<keyword evidence="2" id="KW-0479">Metal-binding</keyword>
<feature type="compositionally biased region" description="Low complexity" evidence="15">
    <location>
        <begin position="587"/>
        <end position="602"/>
    </location>
</feature>
<keyword evidence="6" id="KW-0805">Transcription regulation</keyword>
<dbReference type="Proteomes" id="UP000472274">
    <property type="component" value="Unplaced"/>
</dbReference>
<feature type="domain" description="C2H2-type" evidence="16">
    <location>
        <begin position="479"/>
        <end position="506"/>
    </location>
</feature>
<evidence type="ECO:0000259" key="16">
    <source>
        <dbReference type="PROSITE" id="PS50157"/>
    </source>
</evidence>
<dbReference type="Gene3D" id="3.30.160.60">
    <property type="entry name" value="Classic Zinc Finger"/>
    <property type="match status" value="4"/>
</dbReference>
<evidence type="ECO:0000256" key="7">
    <source>
        <dbReference type="ARBA" id="ARBA00023125"/>
    </source>
</evidence>
<evidence type="ECO:0000256" key="13">
    <source>
        <dbReference type="ARBA" id="ARBA00077410"/>
    </source>
</evidence>
<dbReference type="SUPFAM" id="SSF57667">
    <property type="entry name" value="beta-beta-alpha zinc fingers"/>
    <property type="match status" value="2"/>
</dbReference>
<feature type="region of interest" description="Disordered" evidence="15">
    <location>
        <begin position="357"/>
        <end position="376"/>
    </location>
</feature>
<dbReference type="InterPro" id="IPR036236">
    <property type="entry name" value="Znf_C2H2_sf"/>
</dbReference>
<evidence type="ECO:0000256" key="1">
    <source>
        <dbReference type="ARBA" id="ARBA00004123"/>
    </source>
</evidence>
<gene>
    <name evidence="17" type="primary">SALL2</name>
</gene>
<dbReference type="FunFam" id="3.30.160.60:FF:000215">
    <property type="entry name" value="Spalt-like transcription factor 3"/>
    <property type="match status" value="1"/>
</dbReference>
<dbReference type="Ensembl" id="ENSTMTT00000013982.1">
    <property type="protein sequence ID" value="ENSTMTP00000013517.1"/>
    <property type="gene ID" value="ENSTMTG00000009805.1"/>
</dbReference>
<keyword evidence="4 14" id="KW-0863">Zinc-finger</keyword>
<dbReference type="PROSITE" id="PS00028">
    <property type="entry name" value="ZINC_FINGER_C2H2_1"/>
    <property type="match status" value="5"/>
</dbReference>
<evidence type="ECO:0000256" key="10">
    <source>
        <dbReference type="ARBA" id="ARBA00038474"/>
    </source>
</evidence>
<evidence type="ECO:0000256" key="12">
    <source>
        <dbReference type="ARBA" id="ARBA00069283"/>
    </source>
</evidence>
<keyword evidence="18" id="KW-1185">Reference proteome</keyword>
<dbReference type="InParanoid" id="A0A674J0Q4"/>
<dbReference type="SMART" id="SM00355">
    <property type="entry name" value="ZnF_C2H2"/>
    <property type="match status" value="6"/>
</dbReference>
<feature type="domain" description="C2H2-type" evidence="16">
    <location>
        <begin position="246"/>
        <end position="273"/>
    </location>
</feature>
<dbReference type="GO" id="GO:0008270">
    <property type="term" value="F:zinc ion binding"/>
    <property type="evidence" value="ECO:0007669"/>
    <property type="project" value="UniProtKB-KW"/>
</dbReference>
<evidence type="ECO:0000313" key="17">
    <source>
        <dbReference type="Ensembl" id="ENSTMTP00000013517.1"/>
    </source>
</evidence>
<dbReference type="GO" id="GO:0000981">
    <property type="term" value="F:DNA-binding transcription factor activity, RNA polymerase II-specific"/>
    <property type="evidence" value="ECO:0007669"/>
    <property type="project" value="TreeGrafter"/>
</dbReference>
<name>A0A674J0Q4_9SAUR</name>
<evidence type="ECO:0000313" key="18">
    <source>
        <dbReference type="Proteomes" id="UP000472274"/>
    </source>
</evidence>
<accession>A0A674J0Q4</accession>
<dbReference type="FunFam" id="3.30.160.60:FF:000556">
    <property type="entry name" value="sal-like protein 2 isoform X2"/>
    <property type="match status" value="1"/>
</dbReference>
<reference evidence="17" key="1">
    <citation type="submission" date="2025-08" db="UniProtKB">
        <authorList>
            <consortium name="Ensembl"/>
        </authorList>
    </citation>
    <scope>IDENTIFICATION</scope>
</reference>
<feature type="domain" description="C2H2-type" evidence="16">
    <location>
        <begin position="511"/>
        <end position="538"/>
    </location>
</feature>